<accession>A0A380P0Y7</accession>
<dbReference type="Proteomes" id="UP000254621">
    <property type="component" value="Unassembled WGS sequence"/>
</dbReference>
<name>A0A380P0Y7_WEIVI</name>
<dbReference type="EMBL" id="UHIV01000004">
    <property type="protein sequence ID" value="SUP58815.1"/>
    <property type="molecule type" value="Genomic_DNA"/>
</dbReference>
<evidence type="ECO:0000313" key="3">
    <source>
        <dbReference type="Proteomes" id="UP000254621"/>
    </source>
</evidence>
<dbReference type="GO" id="GO:0016881">
    <property type="term" value="F:acid-amino acid ligase activity"/>
    <property type="evidence" value="ECO:0007669"/>
    <property type="project" value="InterPro"/>
</dbReference>
<gene>
    <name evidence="2" type="ORF">NCTC13645_01063</name>
</gene>
<dbReference type="Gene3D" id="3.40.50.720">
    <property type="entry name" value="NAD(P)-binding Rossmann-like Domain"/>
    <property type="match status" value="1"/>
</dbReference>
<keyword evidence="2" id="KW-0436">Ligase</keyword>
<dbReference type="SUPFAM" id="SSF51984">
    <property type="entry name" value="MurCD N-terminal domain"/>
    <property type="match status" value="1"/>
</dbReference>
<evidence type="ECO:0000313" key="2">
    <source>
        <dbReference type="EMBL" id="SUP58815.1"/>
    </source>
</evidence>
<dbReference type="AlphaFoldDB" id="A0A380P0Y7"/>
<proteinExistence type="predicted"/>
<evidence type="ECO:0000259" key="1">
    <source>
        <dbReference type="Pfam" id="PF01225"/>
    </source>
</evidence>
<dbReference type="InterPro" id="IPR000713">
    <property type="entry name" value="Mur_ligase_N"/>
</dbReference>
<sequence>MSALARILHDQGYQVSGSDIDEYTFTQSH</sequence>
<reference evidence="2 3" key="1">
    <citation type="submission" date="2018-06" db="EMBL/GenBank/DDBJ databases">
        <authorList>
            <consortium name="Pathogen Informatics"/>
            <person name="Doyle S."/>
        </authorList>
    </citation>
    <scope>NUCLEOTIDE SEQUENCE [LARGE SCALE GENOMIC DNA]</scope>
    <source>
        <strain evidence="2 3">NCTC13645</strain>
    </source>
</reference>
<feature type="domain" description="Mur ligase N-terminal catalytic" evidence="1">
    <location>
        <begin position="1"/>
        <end position="27"/>
    </location>
</feature>
<dbReference type="Pfam" id="PF01225">
    <property type="entry name" value="Mur_ligase"/>
    <property type="match status" value="1"/>
</dbReference>
<protein>
    <submittedName>
        <fullName evidence="2">UDP-N-acetylmuramate--L-alanine ligase</fullName>
    </submittedName>
</protein>
<organism evidence="2 3">
    <name type="scientific">Weissella viridescens</name>
    <name type="common">Lactobacillus viridescens</name>
    <dbReference type="NCBI Taxonomy" id="1629"/>
    <lineage>
        <taxon>Bacteria</taxon>
        <taxon>Bacillati</taxon>
        <taxon>Bacillota</taxon>
        <taxon>Bacilli</taxon>
        <taxon>Lactobacillales</taxon>
        <taxon>Lactobacillaceae</taxon>
        <taxon>Weissella</taxon>
    </lineage>
</organism>